<feature type="signal peptide" evidence="11">
    <location>
        <begin position="1"/>
        <end position="34"/>
    </location>
</feature>
<feature type="domain" description="Protein kinase" evidence="12">
    <location>
        <begin position="530"/>
        <end position="808"/>
    </location>
</feature>
<reference evidence="14 15" key="2">
    <citation type="submission" date="2025-04" db="UniProtKB">
        <authorList>
            <consortium name="RefSeq"/>
        </authorList>
    </citation>
    <scope>IDENTIFICATION</scope>
</reference>
<feature type="region of interest" description="Disordered" evidence="9">
    <location>
        <begin position="253"/>
        <end position="344"/>
    </location>
</feature>
<keyword evidence="8" id="KW-0675">Receptor</keyword>
<feature type="chain" id="PRO_5044700919" evidence="11">
    <location>
        <begin position="35"/>
        <end position="820"/>
    </location>
</feature>
<dbReference type="InterPro" id="IPR013210">
    <property type="entry name" value="LRR_N_plant-typ"/>
</dbReference>
<evidence type="ECO:0000256" key="10">
    <source>
        <dbReference type="SAM" id="Phobius"/>
    </source>
</evidence>
<evidence type="ECO:0000256" key="2">
    <source>
        <dbReference type="ARBA" id="ARBA00022614"/>
    </source>
</evidence>
<evidence type="ECO:0000256" key="9">
    <source>
        <dbReference type="SAM" id="MobiDB-lite"/>
    </source>
</evidence>
<dbReference type="Pfam" id="PF00560">
    <property type="entry name" value="LRR_1"/>
    <property type="match status" value="2"/>
</dbReference>
<dbReference type="FunFam" id="3.80.10.10:FF:000062">
    <property type="entry name" value="protein STRUBBELIG-RECEPTOR FAMILY 3"/>
    <property type="match status" value="1"/>
</dbReference>
<feature type="transmembrane region" description="Helical" evidence="10">
    <location>
        <begin position="347"/>
        <end position="373"/>
    </location>
</feature>
<keyword evidence="5" id="KW-0677">Repeat</keyword>
<keyword evidence="3 10" id="KW-0812">Transmembrane</keyword>
<dbReference type="OrthoDB" id="676979at2759"/>
<feature type="region of interest" description="Disordered" evidence="9">
    <location>
        <begin position="390"/>
        <end position="417"/>
    </location>
</feature>
<evidence type="ECO:0000256" key="1">
    <source>
        <dbReference type="ARBA" id="ARBA00004370"/>
    </source>
</evidence>
<dbReference type="KEGG" id="soe:110796193"/>
<organism evidence="13 15">
    <name type="scientific">Spinacia oleracea</name>
    <name type="common">Spinach</name>
    <dbReference type="NCBI Taxonomy" id="3562"/>
    <lineage>
        <taxon>Eukaryota</taxon>
        <taxon>Viridiplantae</taxon>
        <taxon>Streptophyta</taxon>
        <taxon>Embryophyta</taxon>
        <taxon>Tracheophyta</taxon>
        <taxon>Spermatophyta</taxon>
        <taxon>Magnoliopsida</taxon>
        <taxon>eudicotyledons</taxon>
        <taxon>Gunneridae</taxon>
        <taxon>Pentapetalae</taxon>
        <taxon>Caryophyllales</taxon>
        <taxon>Chenopodiaceae</taxon>
        <taxon>Chenopodioideae</taxon>
        <taxon>Anserineae</taxon>
        <taxon>Spinacia</taxon>
    </lineage>
</organism>
<dbReference type="InterPro" id="IPR032675">
    <property type="entry name" value="LRR_dom_sf"/>
</dbReference>
<gene>
    <name evidence="14 15" type="primary">LOC110796193</name>
</gene>
<dbReference type="AlphaFoldDB" id="A0A9R0IWL6"/>
<dbReference type="InterPro" id="IPR046959">
    <property type="entry name" value="PRK1-6/SRF4-like"/>
</dbReference>
<evidence type="ECO:0000256" key="7">
    <source>
        <dbReference type="ARBA" id="ARBA00023136"/>
    </source>
</evidence>
<evidence type="ECO:0000313" key="14">
    <source>
        <dbReference type="RefSeq" id="XP_021856910.1"/>
    </source>
</evidence>
<dbReference type="GO" id="GO:0005524">
    <property type="term" value="F:ATP binding"/>
    <property type="evidence" value="ECO:0007669"/>
    <property type="project" value="InterPro"/>
</dbReference>
<dbReference type="Pfam" id="PF13855">
    <property type="entry name" value="LRR_8"/>
    <property type="match status" value="1"/>
</dbReference>
<dbReference type="SUPFAM" id="SSF52058">
    <property type="entry name" value="L domain-like"/>
    <property type="match status" value="1"/>
</dbReference>
<evidence type="ECO:0000313" key="15">
    <source>
        <dbReference type="RefSeq" id="XP_021856912.1"/>
    </source>
</evidence>
<evidence type="ECO:0000256" key="8">
    <source>
        <dbReference type="ARBA" id="ARBA00023170"/>
    </source>
</evidence>
<dbReference type="Gene3D" id="1.10.510.10">
    <property type="entry name" value="Transferase(Phosphotransferase) domain 1"/>
    <property type="match status" value="1"/>
</dbReference>
<dbReference type="RefSeq" id="XP_021856910.1">
    <property type="nucleotide sequence ID" value="XM_022001218.1"/>
</dbReference>
<evidence type="ECO:0000256" key="4">
    <source>
        <dbReference type="ARBA" id="ARBA00022729"/>
    </source>
</evidence>
<dbReference type="Pfam" id="PF07714">
    <property type="entry name" value="PK_Tyr_Ser-Thr"/>
    <property type="match status" value="1"/>
</dbReference>
<evidence type="ECO:0000256" key="5">
    <source>
        <dbReference type="ARBA" id="ARBA00022737"/>
    </source>
</evidence>
<keyword evidence="4 11" id="KW-0732">Signal</keyword>
<sequence>MGWKLLMMNCPGVRMWADVSFVFVFIFMLHFANGATNPTDVAAINSLYAALGSPKLPGWVAAAGDPCGDAWQGVLCDTSNIISISLVGADLGGELGDSIGLFTSIQSIDLSNNHIGGSVPSSLPASLVTFLISDNNLTGSIPSTISTLPALTTLKVNDNNLTGELPDGFLSPSALTSIDLAHNGFSGELPPSMESLSSLVSLHLQDNQLSGTLDVLQDLPLQDLNIANNQFSGPIPDKLLSIPSFKSDGNLFNTSAAPVSAPPAPSTPPSPFFPGGPTQTPPRSGTTSPSSGTISSNSTSQSSGTASSNSSTTSGSGQRPRTHAASPSTHQDSNTVKKTQSSKTKRIVGISIASVIGFIILVLALLLCLPWCFSRSKDYYRTTKRHEIQPYMGPREYPPLHNGPSRQPNNLAEKAQKDAVVEIKDESRAGVRTTAAIAKQQSEGEIYSQRSTVPLRKLDSDMSFSDIDFMINPPPPPPPPPPLPFSSEKVIVKPIPSTGYVSAKPSTRPLPMTSVKSFTIASLQQYTNSFSQDNLLGSGMLGTVYRAELPNGKLLAVKKLDKGISSRLKDHEFLELVNDIDRIRHVNVVELVGYCSEHSQRLLIYEYCSNGTLQESLHSDDEYRKKLSWNMRIQMTLGTARALEYLHEVCEPPVVHRNFKSGNILLDDELQVRVSDCGLASLIASGSVSQLSGHLLSAYGYGAPEFELGIYTSQSDVYSFGVVMLELLTGRMSYDRTRVRGEQFLVRWAVPQLHDIDALQRMVDPSLNRKYPTKSLSHFADIISRCVQSQPEFRPLMSEVVQDLQHLLQRGSPTKSPYGD</sequence>
<protein>
    <submittedName>
        <fullName evidence="14 15">Protein STRUBBELIG-RECEPTOR FAMILY 3 isoform X1</fullName>
    </submittedName>
</protein>
<evidence type="ECO:0000256" key="6">
    <source>
        <dbReference type="ARBA" id="ARBA00022989"/>
    </source>
</evidence>
<dbReference type="Proteomes" id="UP000813463">
    <property type="component" value="Chromosome 4"/>
</dbReference>
<dbReference type="Gene3D" id="3.30.200.20">
    <property type="entry name" value="Phosphorylase Kinase, domain 1"/>
    <property type="match status" value="1"/>
</dbReference>
<evidence type="ECO:0000256" key="3">
    <source>
        <dbReference type="ARBA" id="ARBA00022692"/>
    </source>
</evidence>
<dbReference type="RefSeq" id="XP_021856912.1">
    <property type="nucleotide sequence ID" value="XM_022001220.1"/>
</dbReference>
<feature type="compositionally biased region" description="Pro residues" evidence="9">
    <location>
        <begin position="260"/>
        <end position="274"/>
    </location>
</feature>
<dbReference type="PROSITE" id="PS50011">
    <property type="entry name" value="PROTEIN_KINASE_DOM"/>
    <property type="match status" value="1"/>
</dbReference>
<dbReference type="FunFam" id="3.30.200.20:FF:000125">
    <property type="entry name" value="Protein STRUBBELIG-RECEPTOR FAMILY 8"/>
    <property type="match status" value="1"/>
</dbReference>
<dbReference type="SUPFAM" id="SSF56112">
    <property type="entry name" value="Protein kinase-like (PK-like)"/>
    <property type="match status" value="1"/>
</dbReference>
<keyword evidence="6 10" id="KW-1133">Transmembrane helix</keyword>
<dbReference type="InterPro" id="IPR011009">
    <property type="entry name" value="Kinase-like_dom_sf"/>
</dbReference>
<evidence type="ECO:0000259" key="12">
    <source>
        <dbReference type="PROSITE" id="PS50011"/>
    </source>
</evidence>
<dbReference type="GO" id="GO:0004672">
    <property type="term" value="F:protein kinase activity"/>
    <property type="evidence" value="ECO:0000318"/>
    <property type="project" value="GO_Central"/>
</dbReference>
<dbReference type="InterPro" id="IPR001611">
    <property type="entry name" value="Leu-rich_rpt"/>
</dbReference>
<keyword evidence="2" id="KW-0433">Leucine-rich repeat</keyword>
<feature type="compositionally biased region" description="Polar residues" evidence="9">
    <location>
        <begin position="325"/>
        <end position="342"/>
    </location>
</feature>
<dbReference type="GeneID" id="110796193"/>
<dbReference type="Pfam" id="PF08263">
    <property type="entry name" value="LRRNT_2"/>
    <property type="match status" value="1"/>
</dbReference>
<keyword evidence="13" id="KW-1185">Reference proteome</keyword>
<comment type="subcellular location">
    <subcellularLocation>
        <location evidence="1">Membrane</location>
    </subcellularLocation>
</comment>
<dbReference type="InterPro" id="IPR001245">
    <property type="entry name" value="Ser-Thr/Tyr_kinase_cat_dom"/>
</dbReference>
<dbReference type="GO" id="GO:0016020">
    <property type="term" value="C:membrane"/>
    <property type="evidence" value="ECO:0007669"/>
    <property type="project" value="UniProtKB-SubCell"/>
</dbReference>
<dbReference type="PANTHER" id="PTHR48007:SF58">
    <property type="entry name" value="PROTEIN KINASE DOMAIN-CONTAINING PROTEIN"/>
    <property type="match status" value="1"/>
</dbReference>
<evidence type="ECO:0000256" key="11">
    <source>
        <dbReference type="SAM" id="SignalP"/>
    </source>
</evidence>
<name>A0A9R0IWL6_SPIOL</name>
<dbReference type="InterPro" id="IPR000719">
    <property type="entry name" value="Prot_kinase_dom"/>
</dbReference>
<dbReference type="PANTHER" id="PTHR48007">
    <property type="entry name" value="LEUCINE-RICH REPEAT RECEPTOR-LIKE PROTEIN KINASE PXC1"/>
    <property type="match status" value="1"/>
</dbReference>
<feature type="compositionally biased region" description="Low complexity" evidence="9">
    <location>
        <begin position="275"/>
        <end position="317"/>
    </location>
</feature>
<reference evidence="13" key="1">
    <citation type="journal article" date="2021" name="Nat. Commun.">
        <title>Genomic analyses provide insights into spinach domestication and the genetic basis of agronomic traits.</title>
        <authorList>
            <person name="Cai X."/>
            <person name="Sun X."/>
            <person name="Xu C."/>
            <person name="Sun H."/>
            <person name="Wang X."/>
            <person name="Ge C."/>
            <person name="Zhang Z."/>
            <person name="Wang Q."/>
            <person name="Fei Z."/>
            <person name="Jiao C."/>
            <person name="Wang Q."/>
        </authorList>
    </citation>
    <scope>NUCLEOTIDE SEQUENCE [LARGE SCALE GENOMIC DNA]</scope>
    <source>
        <strain evidence="13">cv. Varoflay</strain>
    </source>
</reference>
<dbReference type="FunFam" id="1.10.510.10:FF:000095">
    <property type="entry name" value="protein STRUBBELIG-RECEPTOR FAMILY 8"/>
    <property type="match status" value="1"/>
</dbReference>
<dbReference type="Gene3D" id="3.80.10.10">
    <property type="entry name" value="Ribonuclease Inhibitor"/>
    <property type="match status" value="1"/>
</dbReference>
<keyword evidence="7 10" id="KW-0472">Membrane</keyword>
<evidence type="ECO:0000313" key="13">
    <source>
        <dbReference type="Proteomes" id="UP000813463"/>
    </source>
</evidence>
<proteinExistence type="predicted"/>
<accession>A0A9R0IWL6</accession>